<keyword evidence="1" id="KW-0479">Metal-binding</keyword>
<dbReference type="AlphaFoldDB" id="A0A6L2MM92"/>
<dbReference type="InterPro" id="IPR025724">
    <property type="entry name" value="GAG-pre-integrase_dom"/>
</dbReference>
<dbReference type="GO" id="GO:0046872">
    <property type="term" value="F:metal ion binding"/>
    <property type="evidence" value="ECO:0007669"/>
    <property type="project" value="UniProtKB-KW"/>
</dbReference>
<comment type="caution">
    <text evidence="4">The sequence shown here is derived from an EMBL/GenBank/DDBJ whole genome shotgun (WGS) entry which is preliminary data.</text>
</comment>
<evidence type="ECO:0000256" key="1">
    <source>
        <dbReference type="ARBA" id="ARBA00022723"/>
    </source>
</evidence>
<evidence type="ECO:0000256" key="2">
    <source>
        <dbReference type="ARBA" id="ARBA00022801"/>
    </source>
</evidence>
<dbReference type="InterPro" id="IPR001584">
    <property type="entry name" value="Integrase_cat-core"/>
</dbReference>
<dbReference type="PANTHER" id="PTHR42648:SF32">
    <property type="entry name" value="RIBONUCLEASE H-LIKE DOMAIN, GAG-PRE-INTEGRASE DOMAIN PROTEIN-RELATED"/>
    <property type="match status" value="1"/>
</dbReference>
<dbReference type="Pfam" id="PF00665">
    <property type="entry name" value="rve"/>
    <property type="match status" value="1"/>
</dbReference>
<name>A0A6L2MM92_TANCI</name>
<dbReference type="Pfam" id="PF07727">
    <property type="entry name" value="RVT_2"/>
    <property type="match status" value="1"/>
</dbReference>
<organism evidence="4">
    <name type="scientific">Tanacetum cinerariifolium</name>
    <name type="common">Dalmatian daisy</name>
    <name type="synonym">Chrysanthemum cinerariifolium</name>
    <dbReference type="NCBI Taxonomy" id="118510"/>
    <lineage>
        <taxon>Eukaryota</taxon>
        <taxon>Viridiplantae</taxon>
        <taxon>Streptophyta</taxon>
        <taxon>Embryophyta</taxon>
        <taxon>Tracheophyta</taxon>
        <taxon>Spermatophyta</taxon>
        <taxon>Magnoliopsida</taxon>
        <taxon>eudicotyledons</taxon>
        <taxon>Gunneridae</taxon>
        <taxon>Pentapetalae</taxon>
        <taxon>asterids</taxon>
        <taxon>campanulids</taxon>
        <taxon>Asterales</taxon>
        <taxon>Asteraceae</taxon>
        <taxon>Asteroideae</taxon>
        <taxon>Anthemideae</taxon>
        <taxon>Anthemidinae</taxon>
        <taxon>Tanacetum</taxon>
    </lineage>
</organism>
<dbReference type="GO" id="GO:0003676">
    <property type="term" value="F:nucleic acid binding"/>
    <property type="evidence" value="ECO:0007669"/>
    <property type="project" value="InterPro"/>
</dbReference>
<dbReference type="InterPro" id="IPR039537">
    <property type="entry name" value="Retrotran_Ty1/copia-like"/>
</dbReference>
<dbReference type="SUPFAM" id="SSF53098">
    <property type="entry name" value="Ribonuclease H-like"/>
    <property type="match status" value="1"/>
</dbReference>
<protein>
    <submittedName>
        <fullName evidence="4">Retrovirus-related Pol polyprotein from transposon TNT 1-94</fullName>
    </submittedName>
</protein>
<gene>
    <name evidence="4" type="ORF">Tci_045412</name>
</gene>
<dbReference type="InterPro" id="IPR013103">
    <property type="entry name" value="RVT_2"/>
</dbReference>
<proteinExistence type="predicted"/>
<dbReference type="Pfam" id="PF13976">
    <property type="entry name" value="gag_pre-integrs"/>
    <property type="match status" value="1"/>
</dbReference>
<dbReference type="PANTHER" id="PTHR42648">
    <property type="entry name" value="TRANSPOSASE, PUTATIVE-RELATED"/>
    <property type="match status" value="1"/>
</dbReference>
<reference evidence="4" key="1">
    <citation type="journal article" date="2019" name="Sci. Rep.">
        <title>Draft genome of Tanacetum cinerariifolium, the natural source of mosquito coil.</title>
        <authorList>
            <person name="Yamashiro T."/>
            <person name="Shiraishi A."/>
            <person name="Satake H."/>
            <person name="Nakayama K."/>
        </authorList>
    </citation>
    <scope>NUCLEOTIDE SEQUENCE</scope>
</reference>
<dbReference type="GO" id="GO:0016787">
    <property type="term" value="F:hydrolase activity"/>
    <property type="evidence" value="ECO:0007669"/>
    <property type="project" value="UniProtKB-KW"/>
</dbReference>
<sequence length="359" mass="41568">MASTSPICLMARTNSTKSWLWHQRLSHLNFHTINDLANNYLVTVRVESINGKWYVLVIVDDYSRYTWVHFIRLKDEAPGVIKTFLKKIQVLLQDLVIIVRTDNDTEFKNQVLKEYFDSIGIFHQSSSMRTPQQNGVVEQRNQTLVEATRTILKPGLQSMTSRQISSVLDLTYAPSTITSQKPTKRKLDLLFEAMYDDYIGGQPSAAPRTAPATSAPHVLQTLTFKRLDVWVLVPAPNNIKPLTFKWLFKNKHNEENMVIRNNTHLVMRGYRQEEEKYFIESFALVARMEAIRIFLAYAAHKLFIVFQIDVKTIFLHGSLKEDMYVCQPEGFINVDHPSHVYKLKKALYGLKQALRAWSM</sequence>
<evidence type="ECO:0000259" key="3">
    <source>
        <dbReference type="PROSITE" id="PS50994"/>
    </source>
</evidence>
<evidence type="ECO:0000313" key="4">
    <source>
        <dbReference type="EMBL" id="GEU73434.1"/>
    </source>
</evidence>
<dbReference type="PROSITE" id="PS50994">
    <property type="entry name" value="INTEGRASE"/>
    <property type="match status" value="1"/>
</dbReference>
<dbReference type="GO" id="GO:0015074">
    <property type="term" value="P:DNA integration"/>
    <property type="evidence" value="ECO:0007669"/>
    <property type="project" value="InterPro"/>
</dbReference>
<dbReference type="InterPro" id="IPR012337">
    <property type="entry name" value="RNaseH-like_sf"/>
</dbReference>
<dbReference type="Gene3D" id="3.30.420.10">
    <property type="entry name" value="Ribonuclease H-like superfamily/Ribonuclease H"/>
    <property type="match status" value="1"/>
</dbReference>
<keyword evidence="2" id="KW-0378">Hydrolase</keyword>
<dbReference type="EMBL" id="BKCJ010006688">
    <property type="protein sequence ID" value="GEU73434.1"/>
    <property type="molecule type" value="Genomic_DNA"/>
</dbReference>
<dbReference type="InterPro" id="IPR036397">
    <property type="entry name" value="RNaseH_sf"/>
</dbReference>
<accession>A0A6L2MM92</accession>
<feature type="domain" description="Integrase catalytic" evidence="3">
    <location>
        <begin position="2"/>
        <end position="190"/>
    </location>
</feature>